<sequence length="64" mass="7831">MFKFDFNFIVLVNVHFNYFTQVVRKSLVRQFDFFAFSPHQRHQRVGIFRPINKFFVFGISLFHA</sequence>
<accession>Q65345</accession>
<reference evidence="1" key="2">
    <citation type="journal article" date="1993" name="Virology">
        <title>Identification of genes encoding late expression factors located between 56.0 and 65.4 map units of the Autographa californica nuclear polyhedrosis virus genome.</title>
        <authorList>
            <person name="Passarelli A.L."/>
            <person name="Miller L.K."/>
        </authorList>
    </citation>
    <scope>NUCLEOTIDE SEQUENCE</scope>
    <source>
        <strain evidence="1">L-1</strain>
    </source>
</reference>
<organismHost>
    <name type="scientific">Lepidoptera</name>
    <name type="common">moths &amp; butterflies</name>
    <dbReference type="NCBI Taxonomy" id="7088"/>
</organismHost>
<gene>
    <name evidence="1" type="primary">lef-4</name>
</gene>
<name>Q65345_NPVAC</name>
<dbReference type="EMBL" id="L20217">
    <property type="protein sequence ID" value="AAA46714.1"/>
    <property type="molecule type" value="Genomic_DNA"/>
</dbReference>
<proteinExistence type="predicted"/>
<evidence type="ECO:0000313" key="1">
    <source>
        <dbReference type="EMBL" id="AAA46714.1"/>
    </source>
</evidence>
<protein>
    <submittedName>
        <fullName evidence="1">Lef-4 protein</fullName>
    </submittedName>
</protein>
<reference evidence="1" key="1">
    <citation type="journal article" date="1989" name="J. Virol.">
        <title>Identification, sequence, and transcriptional mapping of the major capsid protein gene of the baculovirus Autographa californica nuclear polyhedrosis virus.</title>
        <authorList>
            <person name="Thiem S.M."/>
            <person name="Miller L.K."/>
        </authorList>
    </citation>
    <scope>NUCLEOTIDE SEQUENCE</scope>
    <source>
        <strain evidence="1">L-1</strain>
    </source>
</reference>
<organism evidence="1">
    <name type="scientific">Autographa californica nuclear polyhedrosis virus</name>
    <name type="common">AcMNPV</name>
    <dbReference type="NCBI Taxonomy" id="46015"/>
    <lineage>
        <taxon>Viruses</taxon>
        <taxon>Viruses incertae sedis</taxon>
        <taxon>Naldaviricetes</taxon>
        <taxon>Lefavirales</taxon>
        <taxon>Baculoviridae</taxon>
        <taxon>Alphabaculovirus</taxon>
        <taxon>Alphabaculovirus aucalifornicae</taxon>
    </lineage>
</organism>